<evidence type="ECO:0000313" key="3">
    <source>
        <dbReference type="Proteomes" id="UP000614350"/>
    </source>
</evidence>
<name>A0A834MXW1_VESVU</name>
<organism evidence="2 3">
    <name type="scientific">Vespula vulgaris</name>
    <name type="common">Yellow jacket</name>
    <name type="synonym">Wasp</name>
    <dbReference type="NCBI Taxonomy" id="7454"/>
    <lineage>
        <taxon>Eukaryota</taxon>
        <taxon>Metazoa</taxon>
        <taxon>Ecdysozoa</taxon>
        <taxon>Arthropoda</taxon>
        <taxon>Hexapoda</taxon>
        <taxon>Insecta</taxon>
        <taxon>Pterygota</taxon>
        <taxon>Neoptera</taxon>
        <taxon>Endopterygota</taxon>
        <taxon>Hymenoptera</taxon>
        <taxon>Apocrita</taxon>
        <taxon>Aculeata</taxon>
        <taxon>Vespoidea</taxon>
        <taxon>Vespidae</taxon>
        <taxon>Vespinae</taxon>
        <taxon>Vespula</taxon>
    </lineage>
</organism>
<dbReference type="EMBL" id="JACSEA010000011">
    <property type="protein sequence ID" value="KAF7389340.1"/>
    <property type="molecule type" value="Genomic_DNA"/>
</dbReference>
<proteinExistence type="predicted"/>
<comment type="caution">
    <text evidence="2">The sequence shown here is derived from an EMBL/GenBank/DDBJ whole genome shotgun (WGS) entry which is preliminary data.</text>
</comment>
<evidence type="ECO:0000256" key="1">
    <source>
        <dbReference type="SAM" id="MobiDB-lite"/>
    </source>
</evidence>
<dbReference type="AlphaFoldDB" id="A0A834MXW1"/>
<dbReference type="PANTHER" id="PTHR36696:SF1">
    <property type="entry name" value="EF-HAND DOMAIN-CONTAINING PROTEIN"/>
    <property type="match status" value="1"/>
</dbReference>
<gene>
    <name evidence="2" type="ORF">HZH66_010477</name>
</gene>
<protein>
    <submittedName>
        <fullName evidence="2">Uncharacterized protein</fullName>
    </submittedName>
</protein>
<evidence type="ECO:0000313" key="2">
    <source>
        <dbReference type="EMBL" id="KAF7389340.1"/>
    </source>
</evidence>
<dbReference type="PANTHER" id="PTHR36696">
    <property type="entry name" value="AGAP012002-PA"/>
    <property type="match status" value="1"/>
</dbReference>
<keyword evidence="3" id="KW-1185">Reference proteome</keyword>
<sequence length="604" mass="68703">MPGIASATGLISARVRPIYRNKPQIRYVNMNSEIFLILQRLEDRKIVFWTYEHVELSGHTNPAPFALRPYAGLFNPYSYGCSVLCNHPVDNEAKEVVRRAKDTWASEGKALLLPEEMEMIRARLLAAGRGDVVIGDSGNVNTKETNVDAITVPEELFRKYTETDSRPLTPAPTLVSVQAATISNRPLQNDPPAIIYNPRERTTLVLDLRAKSQPQLDNETFTWHALTLEVLPVPRKSQIISSKPLSRRRSFASVTRPAPFALPSSLNVETCETIVDNSSDEPTVVRRRGKKLRKKKCRRNSIYGQQTEVRDPFEPPETQISQAGNESRRASNKIFVQCYVKYSAVYPAYFGEFVDWYLGVHPLTGDSCTVTSSEKALVSLAEQTMHSSFIPIEILKHLCRELNRDKVEAEFSMKRKIAFEEALRVKGETHFALRGTRQTSVPSMQDVPRIFSRQTARFEILDSQSLRGITVLVYLSRHVFVNSGRKLIYGRAFIRFHEETLQDGRYISPNDVQEALQDAIGRTLTDEQQTRFNSFLGNISEPLNFRTWCGVCAAAERLLCPLPSKQVDPPTWLERLDFEMLERRLDSISVDSQLALLLREIRDR</sequence>
<reference evidence="2" key="1">
    <citation type="journal article" date="2020" name="G3 (Bethesda)">
        <title>High-Quality Assemblies for Three Invasive Social Wasps from the &lt;i&gt;Vespula&lt;/i&gt; Genus.</title>
        <authorList>
            <person name="Harrop T.W.R."/>
            <person name="Guhlin J."/>
            <person name="McLaughlin G.M."/>
            <person name="Permina E."/>
            <person name="Stockwell P."/>
            <person name="Gilligan J."/>
            <person name="Le Lec M.F."/>
            <person name="Gruber M.A.M."/>
            <person name="Quinn O."/>
            <person name="Lovegrove M."/>
            <person name="Duncan E.J."/>
            <person name="Remnant E.J."/>
            <person name="Van Eeckhoven J."/>
            <person name="Graham B."/>
            <person name="Knapp R.A."/>
            <person name="Langford K.W."/>
            <person name="Kronenberg Z."/>
            <person name="Press M.O."/>
            <person name="Eacker S.M."/>
            <person name="Wilson-Rankin E.E."/>
            <person name="Purcell J."/>
            <person name="Lester P.J."/>
            <person name="Dearden P.K."/>
        </authorList>
    </citation>
    <scope>NUCLEOTIDE SEQUENCE</scope>
    <source>
        <strain evidence="2">Marl-1</strain>
    </source>
</reference>
<dbReference type="Proteomes" id="UP000614350">
    <property type="component" value="Unassembled WGS sequence"/>
</dbReference>
<feature type="region of interest" description="Disordered" evidence="1">
    <location>
        <begin position="305"/>
        <end position="326"/>
    </location>
</feature>
<accession>A0A834MXW1</accession>